<organism evidence="3 4">
    <name type="scientific">Gryllotalpicola koreensis</name>
    <dbReference type="NCBI Taxonomy" id="993086"/>
    <lineage>
        <taxon>Bacteria</taxon>
        <taxon>Bacillati</taxon>
        <taxon>Actinomycetota</taxon>
        <taxon>Actinomycetes</taxon>
        <taxon>Micrococcales</taxon>
        <taxon>Microbacteriaceae</taxon>
        <taxon>Gryllotalpicola</taxon>
    </lineage>
</organism>
<dbReference type="Gene3D" id="3.90.1750.20">
    <property type="entry name" value="Putative Large Serine Recombinase, Chain B, Domain 2"/>
    <property type="match status" value="1"/>
</dbReference>
<dbReference type="CDD" id="cd00338">
    <property type="entry name" value="Ser_Recombinase"/>
    <property type="match status" value="1"/>
</dbReference>
<sequence>MLVSHAAPSPLRKGIGLIRVSWEQDGTTSPDIQRTAIESHAEHEGIRIIDWVVCADDHKYSGSRDDSEWWAILDSQIERIESHEADSLVVWQFSRIARNRLRWAMANDRVDKAGGSLESAHEKHEDTPSGRLMRGMHGEINAYYAEQIGETWKETLQRRVRDGLPGTGRPRFGYEYVRQRDANGRFVDSGQFVVDPETGPVLAEMYHRYVNLNHGFGRIAVWLNRSGIPTPRDTSWDGTKVRVVLESGFGAGKLATNVRNNRGQFRTPTYNAGRQTPVIDEDTWSRFLSRRASAPQVARLVMPVSALSGVLKCGDCRGNMVAYIRYSNKARERAWRCVSAAQIGDGRRNLSISDSKAMRLLKEWVSDLASDVDALAQAELHAQRRKVAVIDDAAAIDRQLEKLKSDLGKLTVRLVQEKITDSAYAAASELLQAQIDSLTERHRNAAEVTGTSINVRELTASILDVWDNATPLELNTLIRQLVRRVMVVPDPIHFRGRPNHTLDPIPSWDD</sequence>
<dbReference type="PANTHER" id="PTHR30461">
    <property type="entry name" value="DNA-INVERTASE FROM LAMBDOID PROPHAGE"/>
    <property type="match status" value="1"/>
</dbReference>
<name>A0ABP8A274_9MICO</name>
<evidence type="ECO:0000256" key="1">
    <source>
        <dbReference type="SAM" id="MobiDB-lite"/>
    </source>
</evidence>
<dbReference type="SMART" id="SM00857">
    <property type="entry name" value="Resolvase"/>
    <property type="match status" value="1"/>
</dbReference>
<dbReference type="EMBL" id="BAABBW010000003">
    <property type="protein sequence ID" value="GAA4176040.1"/>
    <property type="molecule type" value="Genomic_DNA"/>
</dbReference>
<dbReference type="InterPro" id="IPR050639">
    <property type="entry name" value="SSR_resolvase"/>
</dbReference>
<gene>
    <name evidence="3" type="ORF">GCM10022287_22600</name>
</gene>
<dbReference type="Gene3D" id="3.40.50.1390">
    <property type="entry name" value="Resolvase, N-terminal catalytic domain"/>
    <property type="match status" value="1"/>
</dbReference>
<evidence type="ECO:0000313" key="4">
    <source>
        <dbReference type="Proteomes" id="UP001501079"/>
    </source>
</evidence>
<comment type="caution">
    <text evidence="3">The sequence shown here is derived from an EMBL/GenBank/DDBJ whole genome shotgun (WGS) entry which is preliminary data.</text>
</comment>
<evidence type="ECO:0000313" key="3">
    <source>
        <dbReference type="EMBL" id="GAA4176040.1"/>
    </source>
</evidence>
<dbReference type="InterPro" id="IPR011109">
    <property type="entry name" value="DNA_bind_recombinase_dom"/>
</dbReference>
<keyword evidence="4" id="KW-1185">Reference proteome</keyword>
<dbReference type="SUPFAM" id="SSF53041">
    <property type="entry name" value="Resolvase-like"/>
    <property type="match status" value="1"/>
</dbReference>
<dbReference type="InterPro" id="IPR006119">
    <property type="entry name" value="Resolv_N"/>
</dbReference>
<protein>
    <recommendedName>
        <fullName evidence="2">Recombinase domain-containing protein</fullName>
    </recommendedName>
</protein>
<dbReference type="Pfam" id="PF13408">
    <property type="entry name" value="Zn_ribbon_recom"/>
    <property type="match status" value="1"/>
</dbReference>
<dbReference type="PANTHER" id="PTHR30461:SF23">
    <property type="entry name" value="DNA RECOMBINASE-RELATED"/>
    <property type="match status" value="1"/>
</dbReference>
<evidence type="ECO:0000259" key="2">
    <source>
        <dbReference type="PROSITE" id="PS51737"/>
    </source>
</evidence>
<dbReference type="InterPro" id="IPR025827">
    <property type="entry name" value="Zn_ribbon_recom_dom"/>
</dbReference>
<dbReference type="InterPro" id="IPR038109">
    <property type="entry name" value="DNA_bind_recomb_sf"/>
</dbReference>
<reference evidence="4" key="1">
    <citation type="journal article" date="2019" name="Int. J. Syst. Evol. Microbiol.">
        <title>The Global Catalogue of Microorganisms (GCM) 10K type strain sequencing project: providing services to taxonomists for standard genome sequencing and annotation.</title>
        <authorList>
            <consortium name="The Broad Institute Genomics Platform"/>
            <consortium name="The Broad Institute Genome Sequencing Center for Infectious Disease"/>
            <person name="Wu L."/>
            <person name="Ma J."/>
        </authorList>
    </citation>
    <scope>NUCLEOTIDE SEQUENCE [LARGE SCALE GENOMIC DNA]</scope>
    <source>
        <strain evidence="4">JCM 17591</strain>
    </source>
</reference>
<feature type="compositionally biased region" description="Basic and acidic residues" evidence="1">
    <location>
        <begin position="119"/>
        <end position="128"/>
    </location>
</feature>
<dbReference type="Pfam" id="PF07508">
    <property type="entry name" value="Recombinase"/>
    <property type="match status" value="1"/>
</dbReference>
<dbReference type="Pfam" id="PF00239">
    <property type="entry name" value="Resolvase"/>
    <property type="match status" value="1"/>
</dbReference>
<proteinExistence type="predicted"/>
<dbReference type="PROSITE" id="PS51737">
    <property type="entry name" value="RECOMBINASE_DNA_BIND"/>
    <property type="match status" value="1"/>
</dbReference>
<feature type="domain" description="Recombinase" evidence="2">
    <location>
        <begin position="171"/>
        <end position="298"/>
    </location>
</feature>
<feature type="region of interest" description="Disordered" evidence="1">
    <location>
        <begin position="113"/>
        <end position="132"/>
    </location>
</feature>
<accession>A0ABP8A274</accession>
<dbReference type="Proteomes" id="UP001501079">
    <property type="component" value="Unassembled WGS sequence"/>
</dbReference>
<dbReference type="InterPro" id="IPR036162">
    <property type="entry name" value="Resolvase-like_N_sf"/>
</dbReference>